<dbReference type="PANTHER" id="PTHR11537:SF254">
    <property type="entry name" value="POTASSIUM VOLTAGE-GATED CHANNEL PROTEIN SHAB"/>
    <property type="match status" value="1"/>
</dbReference>
<dbReference type="InterPro" id="IPR011333">
    <property type="entry name" value="SKP1/BTB/POZ_sf"/>
</dbReference>
<evidence type="ECO:0000259" key="9">
    <source>
        <dbReference type="SMART" id="SM00225"/>
    </source>
</evidence>
<keyword evidence="2" id="KW-0813">Transport</keyword>
<evidence type="ECO:0000313" key="11">
    <source>
        <dbReference type="Proteomes" id="UP000784294"/>
    </source>
</evidence>
<accession>A0A448WBN1</accession>
<dbReference type="GO" id="GO:0005249">
    <property type="term" value="F:voltage-gated potassium channel activity"/>
    <property type="evidence" value="ECO:0007669"/>
    <property type="project" value="InterPro"/>
</dbReference>
<comment type="subcellular location">
    <subcellularLocation>
        <location evidence="1">Membrane</location>
        <topology evidence="1">Multi-pass membrane protein</topology>
    </subcellularLocation>
</comment>
<feature type="region of interest" description="Disordered" evidence="8">
    <location>
        <begin position="22"/>
        <end position="81"/>
    </location>
</feature>
<comment type="caution">
    <text evidence="10">The sequence shown here is derived from an EMBL/GenBank/DDBJ whole genome shotgun (WGS) entry which is preliminary data.</text>
</comment>
<evidence type="ECO:0000256" key="8">
    <source>
        <dbReference type="SAM" id="MobiDB-lite"/>
    </source>
</evidence>
<feature type="domain" description="BTB" evidence="9">
    <location>
        <begin position="90"/>
        <end position="247"/>
    </location>
</feature>
<keyword evidence="11" id="KW-1185">Reference proteome</keyword>
<feature type="compositionally biased region" description="Low complexity" evidence="8">
    <location>
        <begin position="22"/>
        <end position="40"/>
    </location>
</feature>
<evidence type="ECO:0000256" key="2">
    <source>
        <dbReference type="ARBA" id="ARBA00022448"/>
    </source>
</evidence>
<dbReference type="PRINTS" id="PR01498">
    <property type="entry name" value="SHAWCHANNEL"/>
</dbReference>
<keyword evidence="5" id="KW-0406">Ion transport</keyword>
<dbReference type="InterPro" id="IPR003131">
    <property type="entry name" value="T1-type_BTB"/>
</dbReference>
<dbReference type="OrthoDB" id="10025005at2759"/>
<dbReference type="InterPro" id="IPR003974">
    <property type="entry name" value="K_chnl_volt-dep_Kv3"/>
</dbReference>
<dbReference type="GO" id="GO:0001508">
    <property type="term" value="P:action potential"/>
    <property type="evidence" value="ECO:0007669"/>
    <property type="project" value="TreeGrafter"/>
</dbReference>
<dbReference type="Gene3D" id="3.30.710.10">
    <property type="entry name" value="Potassium Channel Kv1.1, Chain A"/>
    <property type="match status" value="1"/>
</dbReference>
<gene>
    <name evidence="10" type="ORF">PXEA_LOCUS1257</name>
</gene>
<name>A0A448WBN1_9PLAT</name>
<dbReference type="GO" id="GO:0008076">
    <property type="term" value="C:voltage-gated potassium channel complex"/>
    <property type="evidence" value="ECO:0007669"/>
    <property type="project" value="InterPro"/>
</dbReference>
<dbReference type="PANTHER" id="PTHR11537">
    <property type="entry name" value="VOLTAGE-GATED POTASSIUM CHANNEL"/>
    <property type="match status" value="1"/>
</dbReference>
<dbReference type="EMBL" id="CAAALY010002520">
    <property type="protein sequence ID" value="VEL07817.1"/>
    <property type="molecule type" value="Genomic_DNA"/>
</dbReference>
<dbReference type="SMART" id="SM00225">
    <property type="entry name" value="BTB"/>
    <property type="match status" value="1"/>
</dbReference>
<evidence type="ECO:0000256" key="3">
    <source>
        <dbReference type="ARBA" id="ARBA00022692"/>
    </source>
</evidence>
<evidence type="ECO:0000256" key="5">
    <source>
        <dbReference type="ARBA" id="ARBA00023065"/>
    </source>
</evidence>
<dbReference type="InterPro" id="IPR028325">
    <property type="entry name" value="VG_K_chnl"/>
</dbReference>
<dbReference type="InterPro" id="IPR000210">
    <property type="entry name" value="BTB/POZ_dom"/>
</dbReference>
<dbReference type="SUPFAM" id="SSF54695">
    <property type="entry name" value="POZ domain"/>
    <property type="match status" value="1"/>
</dbReference>
<evidence type="ECO:0000313" key="10">
    <source>
        <dbReference type="EMBL" id="VEL07817.1"/>
    </source>
</evidence>
<sequence length="265" mass="30194">MPQSEGWMSKPGCIVTAFRSSEASLSSSSATASCTSFSTSSEDEAGFISSSLPFASETEGDSCRPSPRRRPSHGLLGHWPPRKTLTARTTLVTINVGGIRFQTREATLTRLPGSRLTRLVRGSAKRRDDGLAAATRLREDVTKNESVRREKRRRGDGVEGVLIGRRRHRTSHQQHRHKHHHPSTGGRFEYFFDRDPDVFRSVLNYYRTGELHLPLHVCGPALERELNYWQIDEREVEKCCWIHYIHLRSQKSSLLDFESFFSDQV</sequence>
<protein>
    <recommendedName>
        <fullName evidence="9">BTB domain-containing protein</fullName>
    </recommendedName>
</protein>
<keyword evidence="6" id="KW-0472">Membrane</keyword>
<dbReference type="AlphaFoldDB" id="A0A448WBN1"/>
<reference evidence="10" key="1">
    <citation type="submission" date="2018-11" db="EMBL/GenBank/DDBJ databases">
        <authorList>
            <consortium name="Pathogen Informatics"/>
        </authorList>
    </citation>
    <scope>NUCLEOTIDE SEQUENCE</scope>
</reference>
<evidence type="ECO:0000256" key="7">
    <source>
        <dbReference type="ARBA" id="ARBA00023303"/>
    </source>
</evidence>
<keyword evidence="7" id="KW-0407">Ion channel</keyword>
<evidence type="ECO:0000256" key="6">
    <source>
        <dbReference type="ARBA" id="ARBA00023136"/>
    </source>
</evidence>
<dbReference type="GO" id="GO:0051260">
    <property type="term" value="P:protein homooligomerization"/>
    <property type="evidence" value="ECO:0007669"/>
    <property type="project" value="InterPro"/>
</dbReference>
<organism evidence="10 11">
    <name type="scientific">Protopolystoma xenopodis</name>
    <dbReference type="NCBI Taxonomy" id="117903"/>
    <lineage>
        <taxon>Eukaryota</taxon>
        <taxon>Metazoa</taxon>
        <taxon>Spiralia</taxon>
        <taxon>Lophotrochozoa</taxon>
        <taxon>Platyhelminthes</taxon>
        <taxon>Monogenea</taxon>
        <taxon>Polyopisthocotylea</taxon>
        <taxon>Polystomatidea</taxon>
        <taxon>Polystomatidae</taxon>
        <taxon>Protopolystoma</taxon>
    </lineage>
</organism>
<keyword evidence="4" id="KW-1133">Transmembrane helix</keyword>
<dbReference type="Proteomes" id="UP000784294">
    <property type="component" value="Unassembled WGS sequence"/>
</dbReference>
<evidence type="ECO:0000256" key="4">
    <source>
        <dbReference type="ARBA" id="ARBA00022989"/>
    </source>
</evidence>
<proteinExistence type="predicted"/>
<dbReference type="Pfam" id="PF02214">
    <property type="entry name" value="BTB_2"/>
    <property type="match status" value="2"/>
</dbReference>
<keyword evidence="3" id="KW-0812">Transmembrane</keyword>
<evidence type="ECO:0000256" key="1">
    <source>
        <dbReference type="ARBA" id="ARBA00004141"/>
    </source>
</evidence>